<keyword evidence="2" id="KW-1185">Reference proteome</keyword>
<evidence type="ECO:0000256" key="1">
    <source>
        <dbReference type="ARBA" id="ARBA00009431"/>
    </source>
</evidence>
<dbReference type="PANTHER" id="PTHR11802:SF201">
    <property type="entry name" value="CARBOXYPEPTIDASE"/>
    <property type="match status" value="1"/>
</dbReference>
<protein>
    <submittedName>
        <fullName evidence="3">Lysosomal protective protein-like</fullName>
    </submittedName>
</protein>
<proteinExistence type="inferred from homology"/>
<evidence type="ECO:0000313" key="2">
    <source>
        <dbReference type="Proteomes" id="UP000694888"/>
    </source>
</evidence>
<dbReference type="Gene3D" id="3.40.50.1820">
    <property type="entry name" value="alpha/beta hydrolase"/>
    <property type="match status" value="1"/>
</dbReference>
<dbReference type="InterPro" id="IPR029058">
    <property type="entry name" value="AB_hydrolase_fold"/>
</dbReference>
<dbReference type="GeneID" id="101846434"/>
<gene>
    <name evidence="3" type="primary">LOC101846434</name>
</gene>
<dbReference type="SUPFAM" id="SSF53474">
    <property type="entry name" value="alpha/beta-Hydrolases"/>
    <property type="match status" value="1"/>
</dbReference>
<reference evidence="3" key="1">
    <citation type="submission" date="2025-08" db="UniProtKB">
        <authorList>
            <consortium name="RefSeq"/>
        </authorList>
    </citation>
    <scope>IDENTIFICATION</scope>
</reference>
<dbReference type="RefSeq" id="XP_005102723.1">
    <property type="nucleotide sequence ID" value="XM_005102666.1"/>
</dbReference>
<comment type="similarity">
    <text evidence="1">Belongs to the peptidase S10 family.</text>
</comment>
<dbReference type="Pfam" id="PF00450">
    <property type="entry name" value="Peptidase_S10"/>
    <property type="match status" value="1"/>
</dbReference>
<name>A0ABM0JVV5_APLCA</name>
<organism evidence="2 3">
    <name type="scientific">Aplysia californica</name>
    <name type="common">California sea hare</name>
    <dbReference type="NCBI Taxonomy" id="6500"/>
    <lineage>
        <taxon>Eukaryota</taxon>
        <taxon>Metazoa</taxon>
        <taxon>Spiralia</taxon>
        <taxon>Lophotrochozoa</taxon>
        <taxon>Mollusca</taxon>
        <taxon>Gastropoda</taxon>
        <taxon>Heterobranchia</taxon>
        <taxon>Euthyneura</taxon>
        <taxon>Tectipleura</taxon>
        <taxon>Aplysiida</taxon>
        <taxon>Aplysioidea</taxon>
        <taxon>Aplysiidae</taxon>
        <taxon>Aplysia</taxon>
    </lineage>
</organism>
<dbReference type="Proteomes" id="UP000694888">
    <property type="component" value="Unplaced"/>
</dbReference>
<sequence>MWESGLDPYNIYAKRAGGVNTTSKLNISSRRDWWPLLGDKDNSYQGTTHSFSDESVLVTYMNRPDVKKALHVPPGLPNWVLCSNLPYTRIYDTMKDIYQMLHGMMHIMVYNGDLDMVCNYLGDEWFVESFGLAKAGARKPWLYPDSDSTKQVGGFRKDYSGNVRLVTVTNQGKLCKCSQTLSEIINNSLTGSLIKLLVNENSCLEILLLSASVSSKM</sequence>
<dbReference type="PANTHER" id="PTHR11802">
    <property type="entry name" value="SERINE PROTEASE FAMILY S10 SERINE CARBOXYPEPTIDASE"/>
    <property type="match status" value="1"/>
</dbReference>
<accession>A0ABM0JVV5</accession>
<dbReference type="InterPro" id="IPR001563">
    <property type="entry name" value="Peptidase_S10"/>
</dbReference>
<evidence type="ECO:0000313" key="3">
    <source>
        <dbReference type="RefSeq" id="XP_005102723.1"/>
    </source>
</evidence>